<dbReference type="GO" id="GO:0016740">
    <property type="term" value="F:transferase activity"/>
    <property type="evidence" value="ECO:0007669"/>
    <property type="project" value="UniProtKB-KW"/>
</dbReference>
<dbReference type="GO" id="GO:0005856">
    <property type="term" value="C:cytoskeleton"/>
    <property type="evidence" value="ECO:0007669"/>
    <property type="project" value="UniProtKB-SubCell"/>
</dbReference>
<evidence type="ECO:0000256" key="1">
    <source>
        <dbReference type="ARBA" id="ARBA00004123"/>
    </source>
</evidence>
<comment type="catalytic activity">
    <reaction evidence="20">
        <text>S-nitroso-L-cysteinyl-[GAPDH] + L-cysteinyl-[protein] = L-cysteinyl-[GAPDH] + S-nitroso-L-cysteinyl-[protein]</text>
        <dbReference type="Rhea" id="RHEA:66684"/>
        <dbReference type="Rhea" id="RHEA-COMP:10131"/>
        <dbReference type="Rhea" id="RHEA-COMP:17089"/>
        <dbReference type="Rhea" id="RHEA-COMP:17090"/>
        <dbReference type="Rhea" id="RHEA-COMP:17091"/>
        <dbReference type="ChEBI" id="CHEBI:29950"/>
        <dbReference type="ChEBI" id="CHEBI:149494"/>
    </reaction>
    <physiologicalReaction direction="left-to-right" evidence="20">
        <dbReference type="Rhea" id="RHEA:66685"/>
    </physiologicalReaction>
</comment>
<sequence>MGWLVELSVPSAMLSTASQNIIPASTGNATAVGKVILELNRMLSGMKLCVCTLSVSVVDLECCLEKSTKYDDIKKVMKQASEDPLYTALRTGFFSCNFNSDCGAANALIS</sequence>
<keyword evidence="15" id="KW-0206">Cytoskeleton</keyword>
<keyword evidence="8" id="KW-0808">Transferase</keyword>
<evidence type="ECO:0000256" key="10">
    <source>
        <dbReference type="ARBA" id="ARBA00022799"/>
    </source>
</evidence>
<dbReference type="AlphaFoldDB" id="G3HM42"/>
<evidence type="ECO:0000256" key="8">
    <source>
        <dbReference type="ARBA" id="ARBA00022679"/>
    </source>
</evidence>
<evidence type="ECO:0000313" key="22">
    <source>
        <dbReference type="EMBL" id="EGW09783.1"/>
    </source>
</evidence>
<evidence type="ECO:0000256" key="18">
    <source>
        <dbReference type="ARBA" id="ARBA00046997"/>
    </source>
</evidence>
<dbReference type="GO" id="GO:0005634">
    <property type="term" value="C:nucleus"/>
    <property type="evidence" value="ECO:0007669"/>
    <property type="project" value="UniProtKB-SubCell"/>
</dbReference>
<evidence type="ECO:0000256" key="6">
    <source>
        <dbReference type="ARBA" id="ARBA00013119"/>
    </source>
</evidence>
<evidence type="ECO:0000256" key="3">
    <source>
        <dbReference type="ARBA" id="ARBA00004514"/>
    </source>
</evidence>
<evidence type="ECO:0000256" key="16">
    <source>
        <dbReference type="ARBA" id="ARBA00023242"/>
    </source>
</evidence>
<evidence type="ECO:0000256" key="20">
    <source>
        <dbReference type="ARBA" id="ARBA00048005"/>
    </source>
</evidence>
<comment type="pathway">
    <text evidence="4">Carbohydrate degradation; glycolysis; pyruvate from D-glyceraldehyde 3-phosphate: step 1/5.</text>
</comment>
<dbReference type="InParanoid" id="G3HM42"/>
<keyword evidence="16" id="KW-0539">Nucleus</keyword>
<evidence type="ECO:0000256" key="14">
    <source>
        <dbReference type="ARBA" id="ARBA00023152"/>
    </source>
</evidence>
<comment type="subcellular location">
    <subcellularLocation>
        <location evidence="2">Cytoplasm</location>
        <location evidence="2">Cytoskeleton</location>
    </subcellularLocation>
    <subcellularLocation>
        <location evidence="3">Cytoplasm</location>
        <location evidence="3">Cytosol</location>
    </subcellularLocation>
    <subcellularLocation>
        <location evidence="1">Nucleus</location>
    </subcellularLocation>
</comment>
<evidence type="ECO:0000256" key="17">
    <source>
        <dbReference type="ARBA" id="ARBA00031890"/>
    </source>
</evidence>
<evidence type="ECO:0000256" key="4">
    <source>
        <dbReference type="ARBA" id="ARBA00004869"/>
    </source>
</evidence>
<keyword evidence="11" id="KW-0810">Translation regulation</keyword>
<dbReference type="GO" id="GO:0006096">
    <property type="term" value="P:glycolytic process"/>
    <property type="evidence" value="ECO:0007669"/>
    <property type="project" value="UniProtKB-KW"/>
</dbReference>
<dbReference type="PANTHER" id="PTHR10836:SF111">
    <property type="entry name" value="GLYCERALDEHYDE-3-PHOSPHATE DEHYDROGENASE"/>
    <property type="match status" value="1"/>
</dbReference>
<evidence type="ECO:0000256" key="2">
    <source>
        <dbReference type="ARBA" id="ARBA00004245"/>
    </source>
</evidence>
<gene>
    <name evidence="22" type="ORF">I79_011790</name>
</gene>
<comment type="catalytic activity">
    <reaction evidence="19">
        <text>D-glyceraldehyde 3-phosphate + phosphate + NAD(+) = (2R)-3-phospho-glyceroyl phosphate + NADH + H(+)</text>
        <dbReference type="Rhea" id="RHEA:10300"/>
        <dbReference type="ChEBI" id="CHEBI:15378"/>
        <dbReference type="ChEBI" id="CHEBI:43474"/>
        <dbReference type="ChEBI" id="CHEBI:57540"/>
        <dbReference type="ChEBI" id="CHEBI:57604"/>
        <dbReference type="ChEBI" id="CHEBI:57945"/>
        <dbReference type="ChEBI" id="CHEBI:59776"/>
        <dbReference type="EC" id="1.2.1.12"/>
    </reaction>
</comment>
<dbReference type="SUPFAM" id="SSF55347">
    <property type="entry name" value="Glyceraldehyde-3-phosphate dehydrogenase-like, C-terminal domain"/>
    <property type="match status" value="1"/>
</dbReference>
<evidence type="ECO:0000256" key="11">
    <source>
        <dbReference type="ARBA" id="ARBA00022845"/>
    </source>
</evidence>
<name>G3HM42_CRIGR</name>
<proteinExistence type="inferred from homology"/>
<dbReference type="PANTHER" id="PTHR10836">
    <property type="entry name" value="GLYCERALDEHYDE 3-PHOSPHATE DEHYDROGENASE"/>
    <property type="match status" value="1"/>
</dbReference>
<reference evidence="23" key="1">
    <citation type="journal article" date="2011" name="Nat. Biotechnol.">
        <title>The genomic sequence of the Chinese hamster ovary (CHO)-K1 cell line.</title>
        <authorList>
            <person name="Xu X."/>
            <person name="Nagarajan H."/>
            <person name="Lewis N.E."/>
            <person name="Pan S."/>
            <person name="Cai Z."/>
            <person name="Liu X."/>
            <person name="Chen W."/>
            <person name="Xie M."/>
            <person name="Wang W."/>
            <person name="Hammond S."/>
            <person name="Andersen M.R."/>
            <person name="Neff N."/>
            <person name="Passarelli B."/>
            <person name="Koh W."/>
            <person name="Fan H.C."/>
            <person name="Wang J."/>
            <person name="Gui Y."/>
            <person name="Lee K.H."/>
            <person name="Betenbaugh M.J."/>
            <person name="Quake S.R."/>
            <person name="Famili I."/>
            <person name="Palsson B.O."/>
            <person name="Wang J."/>
        </authorList>
    </citation>
    <scope>NUCLEOTIDE SEQUENCE [LARGE SCALE GENOMIC DNA]</scope>
    <source>
        <strain evidence="23">CHO K1 cell line</strain>
    </source>
</reference>
<dbReference type="STRING" id="10029.G3HM42"/>
<organism evidence="22 23">
    <name type="scientific">Cricetulus griseus</name>
    <name type="common">Chinese hamster</name>
    <name type="synonym">Cricetulus barabensis griseus</name>
    <dbReference type="NCBI Taxonomy" id="10029"/>
    <lineage>
        <taxon>Eukaryota</taxon>
        <taxon>Metazoa</taxon>
        <taxon>Chordata</taxon>
        <taxon>Craniata</taxon>
        <taxon>Vertebrata</taxon>
        <taxon>Euteleostomi</taxon>
        <taxon>Mammalia</taxon>
        <taxon>Eutheria</taxon>
        <taxon>Euarchontoglires</taxon>
        <taxon>Glires</taxon>
        <taxon>Rodentia</taxon>
        <taxon>Myomorpha</taxon>
        <taxon>Muroidea</taxon>
        <taxon>Cricetidae</taxon>
        <taxon>Cricetinae</taxon>
        <taxon>Cricetulus</taxon>
    </lineage>
</organism>
<keyword evidence="10" id="KW-0702">S-nitrosylation</keyword>
<comment type="subunit">
    <text evidence="18">Homotetramer. Interacts with TPPP; the interaction is direct. Interacts (when S-nitrosylated) with SIAH1; leading to nuclear translocation. Interacts with RILPL1/GOSPEL, leading to prevent the interaction between GAPDH and SIAH1 and prevent nuclear translocation. Interacts with CHP1; the interaction increases the binding of CHP1 with microtubules. Associates with microtubules. Interacts with EIF1AD, USP25, PRKCI and WARS1. Interacts with phosphorylated RPL13A; inhibited by oxidatively-modified low-densitity lipoprotein (LDL(ox)). Component of the GAIT complex. Interacts with FKBP6; leading to inhibit GAPDH catalytic activity. Interacts with TRAF2, promoting TRAF2 ubiquitination. Interacts with TRAF3, promoting TRAF3 ubiquitination.</text>
</comment>
<keyword evidence="14" id="KW-0324">Glycolysis</keyword>
<evidence type="ECO:0000256" key="12">
    <source>
        <dbReference type="ARBA" id="ARBA00023002"/>
    </source>
</evidence>
<evidence type="ECO:0000256" key="5">
    <source>
        <dbReference type="ARBA" id="ARBA00007406"/>
    </source>
</evidence>
<dbReference type="EMBL" id="JH000503">
    <property type="protein sequence ID" value="EGW09783.1"/>
    <property type="molecule type" value="Genomic_DNA"/>
</dbReference>
<keyword evidence="12" id="KW-0560">Oxidoreductase</keyword>
<dbReference type="GO" id="GO:0006417">
    <property type="term" value="P:regulation of translation"/>
    <property type="evidence" value="ECO:0007669"/>
    <property type="project" value="UniProtKB-KW"/>
</dbReference>
<accession>G3HM42</accession>
<dbReference type="GO" id="GO:0005829">
    <property type="term" value="C:cytosol"/>
    <property type="evidence" value="ECO:0007669"/>
    <property type="project" value="UniProtKB-SubCell"/>
</dbReference>
<dbReference type="Pfam" id="PF02800">
    <property type="entry name" value="Gp_dh_C"/>
    <property type="match status" value="1"/>
</dbReference>
<dbReference type="GO" id="GO:0004365">
    <property type="term" value="F:glyceraldehyde-3-phosphate dehydrogenase (NAD+) (phosphorylating) activity"/>
    <property type="evidence" value="ECO:0007669"/>
    <property type="project" value="UniProtKB-EC"/>
</dbReference>
<keyword evidence="13" id="KW-0520">NAD</keyword>
<evidence type="ECO:0000256" key="9">
    <source>
        <dbReference type="ARBA" id="ARBA00022703"/>
    </source>
</evidence>
<evidence type="ECO:0000313" key="23">
    <source>
        <dbReference type="Proteomes" id="UP000001075"/>
    </source>
</evidence>
<comment type="similarity">
    <text evidence="5">Belongs to the glyceraldehyde-3-phosphate dehydrogenase family.</text>
</comment>
<keyword evidence="9" id="KW-0053">Apoptosis</keyword>
<keyword evidence="7" id="KW-0963">Cytoplasm</keyword>
<evidence type="ECO:0000259" key="21">
    <source>
        <dbReference type="Pfam" id="PF02800"/>
    </source>
</evidence>
<dbReference type="GO" id="GO:0006915">
    <property type="term" value="P:apoptotic process"/>
    <property type="evidence" value="ECO:0007669"/>
    <property type="project" value="UniProtKB-KW"/>
</dbReference>
<dbReference type="InterPro" id="IPR020829">
    <property type="entry name" value="GlycerAld_3-P_DH_cat"/>
</dbReference>
<dbReference type="EC" id="1.2.1.12" evidence="6"/>
<evidence type="ECO:0000256" key="15">
    <source>
        <dbReference type="ARBA" id="ARBA00023212"/>
    </source>
</evidence>
<evidence type="ECO:0000256" key="19">
    <source>
        <dbReference type="ARBA" id="ARBA00047698"/>
    </source>
</evidence>
<dbReference type="Gene3D" id="3.30.360.10">
    <property type="entry name" value="Dihydrodipicolinate Reductase, domain 2"/>
    <property type="match status" value="1"/>
</dbReference>
<evidence type="ECO:0000256" key="13">
    <source>
        <dbReference type="ARBA" id="ARBA00023027"/>
    </source>
</evidence>
<evidence type="ECO:0000256" key="7">
    <source>
        <dbReference type="ARBA" id="ARBA00022490"/>
    </source>
</evidence>
<protein>
    <recommendedName>
        <fullName evidence="6">glyceraldehyde-3-phosphate dehydrogenase (phosphorylating)</fullName>
        <ecNumber evidence="6">1.2.1.12</ecNumber>
    </recommendedName>
    <alternativeName>
        <fullName evidence="17">Peptidyl-cysteine S-nitrosylase GAPDH</fullName>
    </alternativeName>
</protein>
<feature type="domain" description="Glyceraldehyde 3-phosphate dehydrogenase catalytic" evidence="21">
    <location>
        <begin position="16"/>
        <end position="87"/>
    </location>
</feature>
<dbReference type="InterPro" id="IPR020831">
    <property type="entry name" value="GlycerAld/Erythrose_P_DH"/>
</dbReference>
<dbReference type="Proteomes" id="UP000001075">
    <property type="component" value="Unassembled WGS sequence"/>
</dbReference>